<dbReference type="EMBL" id="JAAAMV010000024">
    <property type="protein sequence ID" value="NBD26890.1"/>
    <property type="molecule type" value="Genomic_DNA"/>
</dbReference>
<reference evidence="4 5" key="1">
    <citation type="submission" date="2020-01" db="EMBL/GenBank/DDBJ databases">
        <title>Paenibacillus soybeanensis sp. nov. isolated from the nodules of soybean (Glycine max(L.) Merr).</title>
        <authorList>
            <person name="Wang H."/>
        </authorList>
    </citation>
    <scope>NUCLEOTIDE SEQUENCE [LARGE SCALE GENOMIC DNA]</scope>
    <source>
        <strain evidence="4 5">T1</strain>
    </source>
</reference>
<keyword evidence="3" id="KW-1133">Transmembrane helix</keyword>
<evidence type="ECO:0000313" key="5">
    <source>
        <dbReference type="Proteomes" id="UP000665561"/>
    </source>
</evidence>
<sequence length="494" mass="54675">MVHTEANDLASLIGLAKRSSDFVTSELAFSGAPLSISYFKTLIDNKLLREHLLDPLQTRAPEPASSDLEAIVRMLPIDGIEITADVHVIQTKLFKGHVLLRSNQRGDACALIPLDSRQGVRQSNITESEFSVVGTNVGFIEDLETNIHLIRSQLNVPNLVVKEVAIGSMSRSRVAVLYLDNVANEDHVSNMLHRLEGVDFDVLFDTSQLDQIISDNSMSPFPLFTTTERRDRVIFALLMGQVAVASEGSAYFLVGPSTLFDFFLSSEDYLLPWTLASFFRIIRVVGVVYSVFASALYVAITTYHYEVVPKDLLNPLIFSRNNIPISPIMEVLFLEITVELLREAGARLPKRIGQTIGVVGGIILGQAAVEAALTSNILIIVVSLSALASFVTPIYKMSNTIRFIRFPIILLAALWGGPGMLLGCGFLLVHITRLRSLGSPYTAPFYPLGPKELKDSLVRSSYQALNERPGYLKPKSRLRYKPKPVKRESILDKE</sequence>
<gene>
    <name evidence="4" type="ORF">GT019_23720</name>
</gene>
<organism evidence="4 5">
    <name type="scientific">Paenibacillus glycinis</name>
    <dbReference type="NCBI Taxonomy" id="2697035"/>
    <lineage>
        <taxon>Bacteria</taxon>
        <taxon>Bacillati</taxon>
        <taxon>Bacillota</taxon>
        <taxon>Bacilli</taxon>
        <taxon>Bacillales</taxon>
        <taxon>Paenibacillaceae</taxon>
        <taxon>Paenibacillus</taxon>
    </lineage>
</organism>
<evidence type="ECO:0000256" key="2">
    <source>
        <dbReference type="ARBA" id="ARBA00023136"/>
    </source>
</evidence>
<comment type="caution">
    <text evidence="4">The sequence shown here is derived from an EMBL/GenBank/DDBJ whole genome shotgun (WGS) entry which is preliminary data.</text>
</comment>
<feature type="transmembrane region" description="Helical" evidence="3">
    <location>
        <begin position="375"/>
        <end position="395"/>
    </location>
</feature>
<name>A0ABW9XWB6_9BACL</name>
<evidence type="ECO:0000256" key="3">
    <source>
        <dbReference type="SAM" id="Phobius"/>
    </source>
</evidence>
<dbReference type="PANTHER" id="PTHR22550">
    <property type="entry name" value="SPORE GERMINATION PROTEIN"/>
    <property type="match status" value="1"/>
</dbReference>
<dbReference type="Pfam" id="PF03323">
    <property type="entry name" value="GerA"/>
    <property type="match status" value="1"/>
</dbReference>
<keyword evidence="2 3" id="KW-0472">Membrane</keyword>
<dbReference type="RefSeq" id="WP_161745913.1">
    <property type="nucleotide sequence ID" value="NZ_JAAAMV010000024.1"/>
</dbReference>
<protein>
    <submittedName>
        <fullName evidence="4">Spore germination protein</fullName>
    </submittedName>
</protein>
<feature type="transmembrane region" description="Helical" evidence="3">
    <location>
        <begin position="233"/>
        <end position="254"/>
    </location>
</feature>
<proteinExistence type="inferred from homology"/>
<keyword evidence="3" id="KW-0812">Transmembrane</keyword>
<dbReference type="PANTHER" id="PTHR22550:SF5">
    <property type="entry name" value="LEUCINE ZIPPER PROTEIN 4"/>
    <property type="match status" value="1"/>
</dbReference>
<evidence type="ECO:0000313" key="4">
    <source>
        <dbReference type="EMBL" id="NBD26890.1"/>
    </source>
</evidence>
<dbReference type="PIRSF" id="PIRSF005690">
    <property type="entry name" value="GerBA"/>
    <property type="match status" value="1"/>
</dbReference>
<keyword evidence="5" id="KW-1185">Reference proteome</keyword>
<dbReference type="InterPro" id="IPR004995">
    <property type="entry name" value="Spore_Ger"/>
</dbReference>
<feature type="transmembrane region" description="Helical" evidence="3">
    <location>
        <begin position="274"/>
        <end position="300"/>
    </location>
</feature>
<dbReference type="InterPro" id="IPR050768">
    <property type="entry name" value="UPF0353/GerABKA_families"/>
</dbReference>
<dbReference type="Proteomes" id="UP000665561">
    <property type="component" value="Unassembled WGS sequence"/>
</dbReference>
<comment type="similarity">
    <text evidence="1">Belongs to the GerABKA family.</text>
</comment>
<feature type="transmembrane region" description="Helical" evidence="3">
    <location>
        <begin position="352"/>
        <end position="369"/>
    </location>
</feature>
<feature type="transmembrane region" description="Helical" evidence="3">
    <location>
        <begin position="407"/>
        <end position="429"/>
    </location>
</feature>
<accession>A0ABW9XWB6</accession>
<evidence type="ECO:0000256" key="1">
    <source>
        <dbReference type="ARBA" id="ARBA00005278"/>
    </source>
</evidence>